<sequence length="314" mass="34642">MDSQSCPDVLDSSAPVAAPIVSSTTPSIANSEASCSVVPTSTMSASQKRAEARRRKLLLNSEERMNRIMGYKTTAAKENEHISFKLKLEHDKPDSLLISSVTKHGGDAVTLAAVNDSCCGPTDLKGPLGEKMDFVKTSEHSNDNNSAVRHRIRSDVTSTDSVQQVQRPGLNQYLSKFDEAMKLRNQLISEQPNPDNGNTVEEFDSFRIFRLIGSALLAIGVRVFVCKYLSIFAPFLTLQLAFMGLSKYFPKGEKKMKTTVLTAALLLSGIPSELINRSMDTYSKMGDVFTDLCVYFFTFIFCHELLFLLGSEVP</sequence>
<keyword evidence="1" id="KW-1133">Transmembrane helix</keyword>
<accession>A0AAV7PPT1</accession>
<organism evidence="2 3">
    <name type="scientific">Pleurodeles waltl</name>
    <name type="common">Iberian ribbed newt</name>
    <dbReference type="NCBI Taxonomy" id="8319"/>
    <lineage>
        <taxon>Eukaryota</taxon>
        <taxon>Metazoa</taxon>
        <taxon>Chordata</taxon>
        <taxon>Craniata</taxon>
        <taxon>Vertebrata</taxon>
        <taxon>Euteleostomi</taxon>
        <taxon>Amphibia</taxon>
        <taxon>Batrachia</taxon>
        <taxon>Caudata</taxon>
        <taxon>Salamandroidea</taxon>
        <taxon>Salamandridae</taxon>
        <taxon>Pleurodelinae</taxon>
        <taxon>Pleurodeles</taxon>
    </lineage>
</organism>
<keyword evidence="1" id="KW-0472">Membrane</keyword>
<proteinExistence type="predicted"/>
<reference evidence="2" key="1">
    <citation type="journal article" date="2022" name="bioRxiv">
        <title>Sequencing and chromosome-scale assembly of the giantPleurodeles waltlgenome.</title>
        <authorList>
            <person name="Brown T."/>
            <person name="Elewa A."/>
            <person name="Iarovenko S."/>
            <person name="Subramanian E."/>
            <person name="Araus A.J."/>
            <person name="Petzold A."/>
            <person name="Susuki M."/>
            <person name="Suzuki K.-i.T."/>
            <person name="Hayashi T."/>
            <person name="Toyoda A."/>
            <person name="Oliveira C."/>
            <person name="Osipova E."/>
            <person name="Leigh N.D."/>
            <person name="Simon A."/>
            <person name="Yun M.H."/>
        </authorList>
    </citation>
    <scope>NUCLEOTIDE SEQUENCE</scope>
    <source>
        <strain evidence="2">20211129_DDA</strain>
        <tissue evidence="2">Liver</tissue>
    </source>
</reference>
<evidence type="ECO:0008006" key="4">
    <source>
        <dbReference type="Google" id="ProtNLM"/>
    </source>
</evidence>
<protein>
    <recommendedName>
        <fullName evidence="4">Calcium signal-modulating cyclophilin ligand</fullName>
    </recommendedName>
</protein>
<dbReference type="GO" id="GO:0071816">
    <property type="term" value="P:tail-anchored membrane protein insertion into ER membrane"/>
    <property type="evidence" value="ECO:0007669"/>
    <property type="project" value="TreeGrafter"/>
</dbReference>
<evidence type="ECO:0000256" key="1">
    <source>
        <dbReference type="SAM" id="Phobius"/>
    </source>
</evidence>
<dbReference type="Proteomes" id="UP001066276">
    <property type="component" value="Chromosome 7"/>
</dbReference>
<comment type="caution">
    <text evidence="2">The sequence shown here is derived from an EMBL/GenBank/DDBJ whole genome shotgun (WGS) entry which is preliminary data.</text>
</comment>
<evidence type="ECO:0000313" key="3">
    <source>
        <dbReference type="Proteomes" id="UP001066276"/>
    </source>
</evidence>
<dbReference type="PANTHER" id="PTHR15026:SF0">
    <property type="entry name" value="GUIDED ENTRY OF TAIL-ANCHORED PROTEINS FACTOR CAMLG"/>
    <property type="match status" value="1"/>
</dbReference>
<feature type="transmembrane region" description="Helical" evidence="1">
    <location>
        <begin position="288"/>
        <end position="309"/>
    </location>
</feature>
<dbReference type="PIRSF" id="PIRSF018259">
    <property type="entry name" value="CAML"/>
    <property type="match status" value="1"/>
</dbReference>
<dbReference type="AlphaFoldDB" id="A0AAV7PPT1"/>
<keyword evidence="1" id="KW-0812">Transmembrane</keyword>
<dbReference type="GO" id="GO:0043529">
    <property type="term" value="C:GET complex"/>
    <property type="evidence" value="ECO:0007669"/>
    <property type="project" value="TreeGrafter"/>
</dbReference>
<dbReference type="EMBL" id="JANPWB010000011">
    <property type="protein sequence ID" value="KAJ1127475.1"/>
    <property type="molecule type" value="Genomic_DNA"/>
</dbReference>
<keyword evidence="3" id="KW-1185">Reference proteome</keyword>
<gene>
    <name evidence="2" type="ORF">NDU88_005874</name>
</gene>
<name>A0AAV7PPT1_PLEWA</name>
<evidence type="ECO:0000313" key="2">
    <source>
        <dbReference type="EMBL" id="KAJ1127475.1"/>
    </source>
</evidence>
<dbReference type="PANTHER" id="PTHR15026">
    <property type="entry name" value="CALCIUM-SIGNAL MODULATING CYCLOPHILIN LIGAND CAML"/>
    <property type="match status" value="1"/>
</dbReference>
<dbReference type="Pfam" id="PF14963">
    <property type="entry name" value="Get2_like"/>
    <property type="match status" value="1"/>
</dbReference>
<dbReference type="InterPro" id="IPR016719">
    <property type="entry name" value="CAMLG"/>
</dbReference>